<evidence type="ECO:0000313" key="3">
    <source>
        <dbReference type="EMBL" id="MBO8453556.1"/>
    </source>
</evidence>
<feature type="chain" id="PRO_5037231133" evidence="1">
    <location>
        <begin position="21"/>
        <end position="162"/>
    </location>
</feature>
<dbReference type="InterPro" id="IPR013766">
    <property type="entry name" value="Thioredoxin_domain"/>
</dbReference>
<sequence length="162" mass="17874">MKRILILLAGMLSAAGILSAQTLPDVMVENMDGELVSIRSVVTGKPAIISFWGVTCKPCINELNALNDAMEDWLAEVDFDIIAVSVDDSRFFPKAKSMTQGYGWQFNCVFDKNQDLKRAMNVSLTPQTFIVDASGKIVYSHSGYTPGSEAELFKRLVELTED</sequence>
<reference evidence="3" key="2">
    <citation type="journal article" date="2021" name="PeerJ">
        <title>Extensive microbial diversity within the chicken gut microbiome revealed by metagenomics and culture.</title>
        <authorList>
            <person name="Gilroy R."/>
            <person name="Ravi A."/>
            <person name="Getino M."/>
            <person name="Pursley I."/>
            <person name="Horton D.L."/>
            <person name="Alikhan N.F."/>
            <person name="Baker D."/>
            <person name="Gharbi K."/>
            <person name="Hall N."/>
            <person name="Watson M."/>
            <person name="Adriaenssens E.M."/>
            <person name="Foster-Nyarko E."/>
            <person name="Jarju S."/>
            <person name="Secka A."/>
            <person name="Antonio M."/>
            <person name="Oren A."/>
            <person name="Chaudhuri R.R."/>
            <person name="La Ragione R."/>
            <person name="Hildebrand F."/>
            <person name="Pallen M.J."/>
        </authorList>
    </citation>
    <scope>NUCLEOTIDE SEQUENCE</scope>
    <source>
        <strain evidence="3">F1-3629</strain>
    </source>
</reference>
<name>A0A940DMQ4_9BACT</name>
<dbReference type="EMBL" id="JADIMJ010000039">
    <property type="protein sequence ID" value="MBO8453556.1"/>
    <property type="molecule type" value="Genomic_DNA"/>
</dbReference>
<organism evidence="3 4">
    <name type="scientific">Candidatus Cryptobacteroides gallistercoris</name>
    <dbReference type="NCBI Taxonomy" id="2840765"/>
    <lineage>
        <taxon>Bacteria</taxon>
        <taxon>Pseudomonadati</taxon>
        <taxon>Bacteroidota</taxon>
        <taxon>Bacteroidia</taxon>
        <taxon>Bacteroidales</taxon>
        <taxon>Candidatus Cryptobacteroides</taxon>
    </lineage>
</organism>
<evidence type="ECO:0000259" key="2">
    <source>
        <dbReference type="PROSITE" id="PS51352"/>
    </source>
</evidence>
<dbReference type="InterPro" id="IPR000866">
    <property type="entry name" value="AhpC/TSA"/>
</dbReference>
<dbReference type="AlphaFoldDB" id="A0A940DMQ4"/>
<dbReference type="PANTHER" id="PTHR42852:SF17">
    <property type="entry name" value="THIOREDOXIN-LIKE PROTEIN HI_1115"/>
    <property type="match status" value="1"/>
</dbReference>
<gene>
    <name evidence="3" type="ORF">IAC07_02380</name>
</gene>
<dbReference type="PANTHER" id="PTHR42852">
    <property type="entry name" value="THIOL:DISULFIDE INTERCHANGE PROTEIN DSBE"/>
    <property type="match status" value="1"/>
</dbReference>
<keyword evidence="1" id="KW-0732">Signal</keyword>
<evidence type="ECO:0000313" key="4">
    <source>
        <dbReference type="Proteomes" id="UP000771749"/>
    </source>
</evidence>
<reference evidence="3" key="1">
    <citation type="submission" date="2020-10" db="EMBL/GenBank/DDBJ databases">
        <authorList>
            <person name="Gilroy R."/>
        </authorList>
    </citation>
    <scope>NUCLEOTIDE SEQUENCE</scope>
    <source>
        <strain evidence="3">F1-3629</strain>
    </source>
</reference>
<comment type="caution">
    <text evidence="3">The sequence shown here is derived from an EMBL/GenBank/DDBJ whole genome shotgun (WGS) entry which is preliminary data.</text>
</comment>
<feature type="domain" description="Thioredoxin" evidence="2">
    <location>
        <begin position="17"/>
        <end position="161"/>
    </location>
</feature>
<dbReference type="PROSITE" id="PS51352">
    <property type="entry name" value="THIOREDOXIN_2"/>
    <property type="match status" value="1"/>
</dbReference>
<accession>A0A940DMQ4</accession>
<proteinExistence type="predicted"/>
<dbReference type="SUPFAM" id="SSF52833">
    <property type="entry name" value="Thioredoxin-like"/>
    <property type="match status" value="1"/>
</dbReference>
<feature type="signal peptide" evidence="1">
    <location>
        <begin position="1"/>
        <end position="20"/>
    </location>
</feature>
<dbReference type="Proteomes" id="UP000771749">
    <property type="component" value="Unassembled WGS sequence"/>
</dbReference>
<dbReference type="CDD" id="cd02966">
    <property type="entry name" value="TlpA_like_family"/>
    <property type="match status" value="1"/>
</dbReference>
<protein>
    <submittedName>
        <fullName evidence="3">TlpA family protein disulfide reductase</fullName>
    </submittedName>
</protein>
<dbReference type="GO" id="GO:0016209">
    <property type="term" value="F:antioxidant activity"/>
    <property type="evidence" value="ECO:0007669"/>
    <property type="project" value="InterPro"/>
</dbReference>
<evidence type="ECO:0000256" key="1">
    <source>
        <dbReference type="SAM" id="SignalP"/>
    </source>
</evidence>
<dbReference type="InterPro" id="IPR050553">
    <property type="entry name" value="Thioredoxin_ResA/DsbE_sf"/>
</dbReference>
<dbReference type="GO" id="GO:0016491">
    <property type="term" value="F:oxidoreductase activity"/>
    <property type="evidence" value="ECO:0007669"/>
    <property type="project" value="InterPro"/>
</dbReference>
<dbReference type="Gene3D" id="3.40.30.10">
    <property type="entry name" value="Glutaredoxin"/>
    <property type="match status" value="1"/>
</dbReference>
<dbReference type="Pfam" id="PF00578">
    <property type="entry name" value="AhpC-TSA"/>
    <property type="match status" value="1"/>
</dbReference>
<dbReference type="InterPro" id="IPR036249">
    <property type="entry name" value="Thioredoxin-like_sf"/>
</dbReference>